<proteinExistence type="predicted"/>
<comment type="caution">
    <text evidence="1">The sequence shown here is derived from an EMBL/GenBank/DDBJ whole genome shotgun (WGS) entry which is preliminary data.</text>
</comment>
<dbReference type="EMBL" id="JAZHOG010000007">
    <property type="protein sequence ID" value="MEJ8568269.1"/>
    <property type="molecule type" value="Genomic_DNA"/>
</dbReference>
<evidence type="ECO:0008006" key="3">
    <source>
        <dbReference type="Google" id="ProtNLM"/>
    </source>
</evidence>
<gene>
    <name evidence="1" type="ORF">V3330_11590</name>
</gene>
<evidence type="ECO:0000313" key="2">
    <source>
        <dbReference type="Proteomes" id="UP001359886"/>
    </source>
</evidence>
<organism evidence="1 2">
    <name type="scientific">Elongatibacter sediminis</name>
    <dbReference type="NCBI Taxonomy" id="3119006"/>
    <lineage>
        <taxon>Bacteria</taxon>
        <taxon>Pseudomonadati</taxon>
        <taxon>Pseudomonadota</taxon>
        <taxon>Gammaproteobacteria</taxon>
        <taxon>Chromatiales</taxon>
        <taxon>Wenzhouxiangellaceae</taxon>
        <taxon>Elongatibacter</taxon>
    </lineage>
</organism>
<dbReference type="RefSeq" id="WP_354695590.1">
    <property type="nucleotide sequence ID" value="NZ_JAZHOG010000007.1"/>
</dbReference>
<sequence>MKIEEYPKLAVAERQLYHAVDLYLEGQHLLSVITLAGAAEEILGKFLNDHGEKHALAESIENLCELYRDAYGNPELFPEPPEPDESEFAKLLNTARNGCKHYDKGKPLSVDIDWEAYRLLQRAIRNYQKLRVVPDLDFGLKVPQVRRVFGQRHS</sequence>
<protein>
    <recommendedName>
        <fullName evidence="3">HEPN domain-containing protein</fullName>
    </recommendedName>
</protein>
<dbReference type="AlphaFoldDB" id="A0AAW9RFS7"/>
<reference evidence="1 2" key="1">
    <citation type="submission" date="2024-02" db="EMBL/GenBank/DDBJ databases">
        <title>A novel Wenzhouxiangellaceae bacterium, isolated from coastal sediments.</title>
        <authorList>
            <person name="Du Z.-J."/>
            <person name="Ye Y.-Q."/>
            <person name="Zhang X.-Y."/>
        </authorList>
    </citation>
    <scope>NUCLEOTIDE SEQUENCE [LARGE SCALE GENOMIC DNA]</scope>
    <source>
        <strain evidence="1 2">CH-27</strain>
    </source>
</reference>
<keyword evidence="2" id="KW-1185">Reference proteome</keyword>
<dbReference type="Proteomes" id="UP001359886">
    <property type="component" value="Unassembled WGS sequence"/>
</dbReference>
<evidence type="ECO:0000313" key="1">
    <source>
        <dbReference type="EMBL" id="MEJ8568269.1"/>
    </source>
</evidence>
<accession>A0AAW9RFS7</accession>
<name>A0AAW9RFS7_9GAMM</name>